<dbReference type="Pfam" id="PF00353">
    <property type="entry name" value="HemolysinCabind"/>
    <property type="match status" value="1"/>
</dbReference>
<comment type="subcellular location">
    <subcellularLocation>
        <location evidence="1">Secreted</location>
    </subcellularLocation>
</comment>
<evidence type="ECO:0000313" key="4">
    <source>
        <dbReference type="Proteomes" id="UP000176944"/>
    </source>
</evidence>
<dbReference type="PANTHER" id="PTHR38340:SF1">
    <property type="entry name" value="S-LAYER PROTEIN"/>
    <property type="match status" value="1"/>
</dbReference>
<dbReference type="Proteomes" id="UP000176944">
    <property type="component" value="Chromosome"/>
</dbReference>
<evidence type="ECO:0000313" key="3">
    <source>
        <dbReference type="EMBL" id="AOY83428.1"/>
    </source>
</evidence>
<gene>
    <name evidence="3" type="ORF">BJP36_29450</name>
</gene>
<organism evidence="3 4">
    <name type="scientific">Moorena producens (strain JHB)</name>
    <dbReference type="NCBI Taxonomy" id="1454205"/>
    <lineage>
        <taxon>Bacteria</taxon>
        <taxon>Bacillati</taxon>
        <taxon>Cyanobacteriota</taxon>
        <taxon>Cyanophyceae</taxon>
        <taxon>Coleofasciculales</taxon>
        <taxon>Coleofasciculaceae</taxon>
        <taxon>Moorena</taxon>
    </lineage>
</organism>
<dbReference type="GO" id="GO:0005509">
    <property type="term" value="F:calcium ion binding"/>
    <property type="evidence" value="ECO:0007669"/>
    <property type="project" value="InterPro"/>
</dbReference>
<dbReference type="InterPro" id="IPR011049">
    <property type="entry name" value="Serralysin-like_metalloprot_C"/>
</dbReference>
<dbReference type="SUPFAM" id="SSF51120">
    <property type="entry name" value="beta-Roll"/>
    <property type="match status" value="1"/>
</dbReference>
<proteinExistence type="predicted"/>
<dbReference type="PRINTS" id="PR00313">
    <property type="entry name" value="CABNDNGRPT"/>
</dbReference>
<sequence length="187" mass="19109">MAATLSPGSTAPLFISDFEGAMFFDSPQEGGGVFAVGQEDQTNIFIFGDGNDVAAGGNEVDILMAGAGDDNIQGAGGTDFVFGGLGDDIVRGGLGDDVVVGNEGSDVLISGGGSDIYEFFADQFLEGDLDIILDFEVGSDAIVVVGSTDVSYDAFTGFLSVDGSEVAVLNRGLDIDVFTRTNSAVVF</sequence>
<evidence type="ECO:0000256" key="2">
    <source>
        <dbReference type="ARBA" id="ARBA00022525"/>
    </source>
</evidence>
<accession>A0A1D9G715</accession>
<evidence type="ECO:0000256" key="1">
    <source>
        <dbReference type="ARBA" id="ARBA00004613"/>
    </source>
</evidence>
<dbReference type="InterPro" id="IPR050557">
    <property type="entry name" value="RTX_toxin/Mannuronan_C5-epim"/>
</dbReference>
<keyword evidence="2" id="KW-0964">Secreted</keyword>
<dbReference type="EMBL" id="CP017708">
    <property type="protein sequence ID" value="AOY83428.1"/>
    <property type="molecule type" value="Genomic_DNA"/>
</dbReference>
<dbReference type="PANTHER" id="PTHR38340">
    <property type="entry name" value="S-LAYER PROTEIN"/>
    <property type="match status" value="1"/>
</dbReference>
<dbReference type="Gene3D" id="2.150.10.10">
    <property type="entry name" value="Serralysin-like metalloprotease, C-terminal"/>
    <property type="match status" value="1"/>
</dbReference>
<dbReference type="AlphaFoldDB" id="A0A1D9G715"/>
<protein>
    <submittedName>
        <fullName evidence="3">Calcium-binding protein</fullName>
    </submittedName>
</protein>
<name>A0A1D9G715_MOOP1</name>
<dbReference type="GO" id="GO:0005576">
    <property type="term" value="C:extracellular region"/>
    <property type="evidence" value="ECO:0007669"/>
    <property type="project" value="UniProtKB-SubCell"/>
</dbReference>
<reference evidence="4" key="1">
    <citation type="submission" date="2016-10" db="EMBL/GenBank/DDBJ databases">
        <title>Comparative genomics uncovers the prolific and rare metabolic potential of the cyanobacterial genus Moorea.</title>
        <authorList>
            <person name="Leao T."/>
            <person name="Castelao G."/>
            <person name="Korobeynikov A."/>
            <person name="Monroe E.A."/>
            <person name="Podell S."/>
            <person name="Glukhov E."/>
            <person name="Allen E."/>
            <person name="Gerwick W.H."/>
            <person name="Gerwick L."/>
        </authorList>
    </citation>
    <scope>NUCLEOTIDE SEQUENCE [LARGE SCALE GENOMIC DNA]</scope>
    <source>
        <strain evidence="4">JHB</strain>
    </source>
</reference>
<dbReference type="InterPro" id="IPR001343">
    <property type="entry name" value="Hemolysn_Ca-bd"/>
</dbReference>